<proteinExistence type="predicted"/>
<dbReference type="Gene3D" id="3.90.1720.10">
    <property type="entry name" value="endopeptidase domain like (from Nostoc punctiforme)"/>
    <property type="match status" value="1"/>
</dbReference>
<evidence type="ECO:0000259" key="2">
    <source>
        <dbReference type="PROSITE" id="PS50911"/>
    </source>
</evidence>
<name>A0ABW5GMZ1_9PSEU</name>
<dbReference type="RefSeq" id="WP_345401474.1">
    <property type="nucleotide sequence ID" value="NZ_BAABHG010000012.1"/>
</dbReference>
<dbReference type="InterPro" id="IPR007921">
    <property type="entry name" value="CHAP_dom"/>
</dbReference>
<feature type="chain" id="PRO_5045576415" evidence="1">
    <location>
        <begin position="26"/>
        <end position="164"/>
    </location>
</feature>
<dbReference type="Pfam" id="PF05257">
    <property type="entry name" value="CHAP"/>
    <property type="match status" value="1"/>
</dbReference>
<evidence type="ECO:0000313" key="4">
    <source>
        <dbReference type="Proteomes" id="UP001597419"/>
    </source>
</evidence>
<dbReference type="SUPFAM" id="SSF54001">
    <property type="entry name" value="Cysteine proteinases"/>
    <property type="match status" value="1"/>
</dbReference>
<evidence type="ECO:0000256" key="1">
    <source>
        <dbReference type="SAM" id="SignalP"/>
    </source>
</evidence>
<dbReference type="Proteomes" id="UP001597419">
    <property type="component" value="Unassembled WGS sequence"/>
</dbReference>
<keyword evidence="4" id="KW-1185">Reference proteome</keyword>
<evidence type="ECO:0000313" key="3">
    <source>
        <dbReference type="EMBL" id="MFD2462169.1"/>
    </source>
</evidence>
<dbReference type="EMBL" id="JBHUKU010000015">
    <property type="protein sequence ID" value="MFD2462169.1"/>
    <property type="molecule type" value="Genomic_DNA"/>
</dbReference>
<organism evidence="3 4">
    <name type="scientific">Amycolatopsis samaneae</name>
    <dbReference type="NCBI Taxonomy" id="664691"/>
    <lineage>
        <taxon>Bacteria</taxon>
        <taxon>Bacillati</taxon>
        <taxon>Actinomycetota</taxon>
        <taxon>Actinomycetes</taxon>
        <taxon>Pseudonocardiales</taxon>
        <taxon>Pseudonocardiaceae</taxon>
        <taxon>Amycolatopsis</taxon>
    </lineage>
</organism>
<reference evidence="4" key="1">
    <citation type="journal article" date="2019" name="Int. J. Syst. Evol. Microbiol.">
        <title>The Global Catalogue of Microorganisms (GCM) 10K type strain sequencing project: providing services to taxonomists for standard genome sequencing and annotation.</title>
        <authorList>
            <consortium name="The Broad Institute Genomics Platform"/>
            <consortium name="The Broad Institute Genome Sequencing Center for Infectious Disease"/>
            <person name="Wu L."/>
            <person name="Ma J."/>
        </authorList>
    </citation>
    <scope>NUCLEOTIDE SEQUENCE [LARGE SCALE GENOMIC DNA]</scope>
    <source>
        <strain evidence="4">CGMCC 4.7643</strain>
    </source>
</reference>
<gene>
    <name evidence="3" type="ORF">ACFSYJ_26425</name>
</gene>
<feature type="signal peptide" evidence="1">
    <location>
        <begin position="1"/>
        <end position="25"/>
    </location>
</feature>
<protein>
    <submittedName>
        <fullName evidence="3">CHAP domain-containing protein</fullName>
    </submittedName>
</protein>
<dbReference type="PROSITE" id="PS50911">
    <property type="entry name" value="CHAP"/>
    <property type="match status" value="1"/>
</dbReference>
<sequence>MASTRTVLGAALALLFVTAAPAAAAAPPHGDDYPYRDKPDIVDRWAFYSGQDTSFVAWRMEQLTGYFHNSMSHNGIAGHWGNAPEWAANARKLGYAVDRIPEAGAIAQWDAGQAAGPGHVAYIAEVHGEQVTVEEYNWSAPLRYDTRVVPLSQVSWVLHVARGS</sequence>
<feature type="domain" description="Peptidase C51" evidence="2">
    <location>
        <begin position="27"/>
        <end position="158"/>
    </location>
</feature>
<accession>A0ABW5GMZ1</accession>
<keyword evidence="1" id="KW-0732">Signal</keyword>
<dbReference type="InterPro" id="IPR038765">
    <property type="entry name" value="Papain-like_cys_pep_sf"/>
</dbReference>
<comment type="caution">
    <text evidence="3">The sequence shown here is derived from an EMBL/GenBank/DDBJ whole genome shotgun (WGS) entry which is preliminary data.</text>
</comment>